<dbReference type="GO" id="GO:0004803">
    <property type="term" value="F:transposase activity"/>
    <property type="evidence" value="ECO:0007669"/>
    <property type="project" value="TreeGrafter"/>
</dbReference>
<evidence type="ECO:0000313" key="3">
    <source>
        <dbReference type="EMBL" id="KRL76842.1"/>
    </source>
</evidence>
<dbReference type="Pfam" id="PF13936">
    <property type="entry name" value="HTH_38"/>
    <property type="match status" value="1"/>
</dbReference>
<dbReference type="PATRIC" id="fig|1423740.3.peg.1932"/>
<proteinExistence type="predicted"/>
<protein>
    <submittedName>
        <fullName evidence="3">Transposase</fullName>
    </submittedName>
</protein>
<dbReference type="InterPro" id="IPR025246">
    <property type="entry name" value="IS30-like_HTH"/>
</dbReference>
<dbReference type="Gene3D" id="1.10.10.60">
    <property type="entry name" value="Homeodomain-like"/>
    <property type="match status" value="1"/>
</dbReference>
<dbReference type="GO" id="GO:0005829">
    <property type="term" value="C:cytosol"/>
    <property type="evidence" value="ECO:0007669"/>
    <property type="project" value="TreeGrafter"/>
</dbReference>
<dbReference type="InterPro" id="IPR053392">
    <property type="entry name" value="Transposase_IS30-like"/>
</dbReference>
<dbReference type="PANTHER" id="PTHR10948:SF23">
    <property type="entry name" value="TRANSPOSASE INSI FOR INSERTION SEQUENCE ELEMENT IS30A-RELATED"/>
    <property type="match status" value="1"/>
</dbReference>
<organism evidence="3 4">
    <name type="scientific">Ligilactobacillus equi DSM 15833 = JCM 10991</name>
    <dbReference type="NCBI Taxonomy" id="1423740"/>
    <lineage>
        <taxon>Bacteria</taxon>
        <taxon>Bacillati</taxon>
        <taxon>Bacillota</taxon>
        <taxon>Bacilli</taxon>
        <taxon>Lactobacillales</taxon>
        <taxon>Lactobacillaceae</taxon>
        <taxon>Ligilactobacillus</taxon>
    </lineage>
</organism>
<name>A0A0R1TCR5_9LACO</name>
<accession>A0A0R1TCR5</accession>
<keyword evidence="1" id="KW-0233">DNA recombination</keyword>
<dbReference type="PANTHER" id="PTHR10948">
    <property type="entry name" value="TRANSPOSASE"/>
    <property type="match status" value="1"/>
</dbReference>
<evidence type="ECO:0000259" key="2">
    <source>
        <dbReference type="Pfam" id="PF13936"/>
    </source>
</evidence>
<feature type="domain" description="Transposase IS30-like HTH" evidence="2">
    <location>
        <begin position="2"/>
        <end position="34"/>
    </location>
</feature>
<comment type="caution">
    <text evidence="3">The sequence shown here is derived from an EMBL/GenBank/DDBJ whole genome shotgun (WGS) entry which is preliminary data.</text>
</comment>
<dbReference type="GO" id="GO:0006310">
    <property type="term" value="P:DNA recombination"/>
    <property type="evidence" value="ECO:0007669"/>
    <property type="project" value="UniProtKB-KW"/>
</dbReference>
<evidence type="ECO:0000256" key="1">
    <source>
        <dbReference type="ARBA" id="ARBA00023172"/>
    </source>
</evidence>
<reference evidence="3 4" key="1">
    <citation type="journal article" date="2015" name="Genome Announc.">
        <title>Expanding the biotechnology potential of lactobacilli through comparative genomics of 213 strains and associated genera.</title>
        <authorList>
            <person name="Sun Z."/>
            <person name="Harris H.M."/>
            <person name="McCann A."/>
            <person name="Guo C."/>
            <person name="Argimon S."/>
            <person name="Zhang W."/>
            <person name="Yang X."/>
            <person name="Jeffery I.B."/>
            <person name="Cooney J.C."/>
            <person name="Kagawa T.F."/>
            <person name="Liu W."/>
            <person name="Song Y."/>
            <person name="Salvetti E."/>
            <person name="Wrobel A."/>
            <person name="Rasinkangas P."/>
            <person name="Parkhill J."/>
            <person name="Rea M.C."/>
            <person name="O'Sullivan O."/>
            <person name="Ritari J."/>
            <person name="Douillard F.P."/>
            <person name="Paul Ross R."/>
            <person name="Yang R."/>
            <person name="Briner A.E."/>
            <person name="Felis G.E."/>
            <person name="de Vos W.M."/>
            <person name="Barrangou R."/>
            <person name="Klaenhammer T.R."/>
            <person name="Caufield P.W."/>
            <person name="Cui Y."/>
            <person name="Zhang H."/>
            <person name="O'Toole P.W."/>
        </authorList>
    </citation>
    <scope>NUCLEOTIDE SEQUENCE [LARGE SCALE GENOMIC DNA]</scope>
    <source>
        <strain evidence="3 4">DSM 15833</strain>
    </source>
</reference>
<dbReference type="GO" id="GO:0032196">
    <property type="term" value="P:transposition"/>
    <property type="evidence" value="ECO:0007669"/>
    <property type="project" value="TreeGrafter"/>
</dbReference>
<evidence type="ECO:0000313" key="4">
    <source>
        <dbReference type="Proteomes" id="UP000051048"/>
    </source>
</evidence>
<gene>
    <name evidence="3" type="ORF">FC36_GL001790</name>
</gene>
<sequence length="220" mass="25682">MEQIQAYKEMGLSNRQIARKRNRVPQTINNEVKHGWVKTIKQIQKKANGKEYRYYNEQYYAEVGQIRYASNKSQCGRKPIYWSFPEIVAELDSLFLGKVDGIKYSPYATIPKLEEVIPTEFIPCERTIYTWIDKGIMQTKNVDLMSKTTRKNNHKSSKASVKRVLGRSINERPAYIDSRSEIGHFEIDTVVGKKASMDNVLMVLTDRLSISLYYDFSYQR</sequence>
<dbReference type="EMBL" id="AZFH01000191">
    <property type="protein sequence ID" value="KRL76842.1"/>
    <property type="molecule type" value="Genomic_DNA"/>
</dbReference>
<dbReference type="RefSeq" id="WP_056986900.1">
    <property type="nucleotide sequence ID" value="NZ_AZFH01000191.1"/>
</dbReference>
<dbReference type="Proteomes" id="UP000051048">
    <property type="component" value="Unassembled WGS sequence"/>
</dbReference>
<dbReference type="InterPro" id="IPR051917">
    <property type="entry name" value="Transposase-Integrase"/>
</dbReference>
<dbReference type="STRING" id="1423740.FC36_GL001790"/>
<dbReference type="NCBIfam" id="NF033563">
    <property type="entry name" value="transpos_IS30"/>
    <property type="match status" value="1"/>
</dbReference>
<dbReference type="AlphaFoldDB" id="A0A0R1TCR5"/>